<dbReference type="GO" id="GO:0009421">
    <property type="term" value="C:bacterial-type flagellum filament cap"/>
    <property type="evidence" value="ECO:0007669"/>
    <property type="project" value="InterPro"/>
</dbReference>
<feature type="domain" description="Flagellar hook-associated protein 2 N-terminal" evidence="6">
    <location>
        <begin position="10"/>
        <end position="106"/>
    </location>
</feature>
<evidence type="ECO:0000259" key="6">
    <source>
        <dbReference type="Pfam" id="PF02465"/>
    </source>
</evidence>
<dbReference type="EMBL" id="VJNC01000014">
    <property type="protein sequence ID" value="TSE19984.1"/>
    <property type="molecule type" value="Genomic_DNA"/>
</dbReference>
<dbReference type="OrthoDB" id="5980200at2"/>
<reference evidence="9 11" key="2">
    <citation type="submission" date="2019-07" db="EMBL/GenBank/DDBJ databases">
        <title>Tepidimonas ignava SPS-1037 draft genome.</title>
        <authorList>
            <person name="Da Costa M.S."/>
            <person name="Froufe H.J.C."/>
            <person name="Egas C."/>
            <person name="Albuquerque L."/>
        </authorList>
    </citation>
    <scope>NUCLEOTIDE SEQUENCE [LARGE SCALE GENOMIC DNA]</scope>
    <source>
        <strain evidence="9 11">SPS-1037</strain>
    </source>
</reference>
<keyword evidence="8" id="KW-0969">Cilium</keyword>
<comment type="caution">
    <text evidence="8">The sequence shown here is derived from an EMBL/GenBank/DDBJ whole genome shotgun (WGS) entry which is preliminary data.</text>
</comment>
<keyword evidence="8" id="KW-0966">Cell projection</keyword>
<comment type="subunit">
    <text evidence="2 5">Homopentamer.</text>
</comment>
<comment type="function">
    <text evidence="5">Required for morphogenesis and for the elongation of the flagellar filament by facilitating polymerization of the flagellin monomers at the tip of growing filament. Forms a capping structure, which prevents flagellin subunits (transported through the central channel of the flagellum) from leaking out without polymerization at the distal end.</text>
</comment>
<dbReference type="Pfam" id="PF02465">
    <property type="entry name" value="FliD_N"/>
    <property type="match status" value="1"/>
</dbReference>
<evidence type="ECO:0000313" key="10">
    <source>
        <dbReference type="Proteomes" id="UP000295536"/>
    </source>
</evidence>
<feature type="coiled-coil region" evidence="5">
    <location>
        <begin position="409"/>
        <end position="436"/>
    </location>
</feature>
<comment type="similarity">
    <text evidence="1 5">Belongs to the FliD family.</text>
</comment>
<evidence type="ECO:0000256" key="1">
    <source>
        <dbReference type="ARBA" id="ARBA00009764"/>
    </source>
</evidence>
<dbReference type="InterPro" id="IPR040026">
    <property type="entry name" value="FliD"/>
</dbReference>
<dbReference type="InterPro" id="IPR003481">
    <property type="entry name" value="FliD_N"/>
</dbReference>
<dbReference type="RefSeq" id="WP_132963251.1">
    <property type="nucleotide sequence ID" value="NZ_SMAH01000014.1"/>
</dbReference>
<dbReference type="GO" id="GO:0009424">
    <property type="term" value="C:bacterial-type flagellum hook"/>
    <property type="evidence" value="ECO:0007669"/>
    <property type="project" value="UniProtKB-UniRule"/>
</dbReference>
<evidence type="ECO:0000259" key="7">
    <source>
        <dbReference type="Pfam" id="PF07195"/>
    </source>
</evidence>
<dbReference type="GO" id="GO:0005576">
    <property type="term" value="C:extracellular region"/>
    <property type="evidence" value="ECO:0007669"/>
    <property type="project" value="UniProtKB-SubCell"/>
</dbReference>
<dbReference type="GO" id="GO:0071973">
    <property type="term" value="P:bacterial-type flagellum-dependent cell motility"/>
    <property type="evidence" value="ECO:0007669"/>
    <property type="project" value="TreeGrafter"/>
</dbReference>
<gene>
    <name evidence="9" type="primary">fliD</name>
    <name evidence="8" type="ORF">EDC36_11410</name>
    <name evidence="9" type="ORF">Tigna_02013</name>
</gene>
<keyword evidence="3 5" id="KW-0175">Coiled coil</keyword>
<evidence type="ECO:0000313" key="9">
    <source>
        <dbReference type="EMBL" id="TSE19984.1"/>
    </source>
</evidence>
<dbReference type="InterPro" id="IPR010810">
    <property type="entry name" value="Flagellin_hook_IN_motif"/>
</dbReference>
<dbReference type="InterPro" id="IPR010809">
    <property type="entry name" value="FliD_C"/>
</dbReference>
<dbReference type="Proteomes" id="UP000295536">
    <property type="component" value="Unassembled WGS sequence"/>
</dbReference>
<evidence type="ECO:0000313" key="8">
    <source>
        <dbReference type="EMBL" id="TCS95372.1"/>
    </source>
</evidence>
<sequence length="470" mass="48356">MAISSPGVGSGLDVNSIVTQLVTLERKPIANIQSQISTLQSSISAWAQIKSGLAKLQDAAGKLASSGTWSALSASSSAADVVTVSAGAGAVAGQYQVEVQALAQAQSTRTQAFTAGSAVGEGGTLEIRLGQWSGGTFTPGGGASVSVAINATDTLSTVAQKINAANAGVRAAVVRSGGEERLVVRSADTGAANGFDIRAFDGSNNLITDTDTGLGRLAFFDDNSGGPVGQTLVTGAQDAQATVEGIAVTSASNRFEGVLSGVTFTALRTTTQPVTLTVADDTESMRKAVEEFRAAFNELSTTIKNLTRSDPTGAGNGPLRGDSAALGILTMLRRYAGDMVPGNTPATLNEAGLRFNREGALDVDSARLDAALANPSALATLFGNGGLAERIRNFARDTLAAGGSATSRVNSLQETVKRKNQEIDRINERVQRTEAALRAQYTALDTKMAGYSSLSNYISQQLAAWSSPKR</sequence>
<keyword evidence="8" id="KW-0282">Flagellum</keyword>
<dbReference type="Proteomes" id="UP000315577">
    <property type="component" value="Unassembled WGS sequence"/>
</dbReference>
<evidence type="ECO:0000256" key="3">
    <source>
        <dbReference type="ARBA" id="ARBA00023054"/>
    </source>
</evidence>
<accession>A0A4R3L7A8</accession>
<keyword evidence="11" id="KW-1185">Reference proteome</keyword>
<dbReference type="GO" id="GO:0007155">
    <property type="term" value="P:cell adhesion"/>
    <property type="evidence" value="ECO:0007669"/>
    <property type="project" value="InterPro"/>
</dbReference>
<name>A0A4R3L7A8_9BURK</name>
<keyword evidence="5" id="KW-0964">Secreted</keyword>
<comment type="subcellular location">
    <subcellularLocation>
        <location evidence="5">Secreted</location>
    </subcellularLocation>
    <subcellularLocation>
        <location evidence="5">Bacterial flagellum</location>
    </subcellularLocation>
</comment>
<reference evidence="8 10" key="1">
    <citation type="submission" date="2019-03" db="EMBL/GenBank/DDBJ databases">
        <title>Genomic Encyclopedia of Type Strains, Phase IV (KMG-IV): sequencing the most valuable type-strain genomes for metagenomic binning, comparative biology and taxonomic classification.</title>
        <authorList>
            <person name="Goeker M."/>
        </authorList>
    </citation>
    <scope>NUCLEOTIDE SEQUENCE [LARGE SCALE GENOMIC DNA]</scope>
    <source>
        <strain evidence="8 10">DSM 12034</strain>
    </source>
</reference>
<evidence type="ECO:0000256" key="5">
    <source>
        <dbReference type="RuleBase" id="RU362066"/>
    </source>
</evidence>
<dbReference type="Pfam" id="PF07195">
    <property type="entry name" value="FliD_C"/>
    <property type="match status" value="1"/>
</dbReference>
<keyword evidence="4 5" id="KW-0975">Bacterial flagellum</keyword>
<dbReference type="PANTHER" id="PTHR30288">
    <property type="entry name" value="FLAGELLAR CAP/ASSEMBLY PROTEIN FLID"/>
    <property type="match status" value="1"/>
</dbReference>
<dbReference type="Pfam" id="PF07196">
    <property type="entry name" value="Flagellin_IN"/>
    <property type="match status" value="1"/>
</dbReference>
<evidence type="ECO:0000313" key="11">
    <source>
        <dbReference type="Proteomes" id="UP000315577"/>
    </source>
</evidence>
<evidence type="ECO:0000256" key="4">
    <source>
        <dbReference type="ARBA" id="ARBA00023143"/>
    </source>
</evidence>
<dbReference type="EMBL" id="SMAH01000014">
    <property type="protein sequence ID" value="TCS95372.1"/>
    <property type="molecule type" value="Genomic_DNA"/>
</dbReference>
<dbReference type="AlphaFoldDB" id="A0A4R3L7A8"/>
<protein>
    <recommendedName>
        <fullName evidence="5">Flagellar hook-associated protein 2</fullName>
        <shortName evidence="5">HAP2</shortName>
    </recommendedName>
    <alternativeName>
        <fullName evidence="5">Flagellar cap protein</fullName>
    </alternativeName>
</protein>
<dbReference type="PANTHER" id="PTHR30288:SF0">
    <property type="entry name" value="FLAGELLAR HOOK-ASSOCIATED PROTEIN 2"/>
    <property type="match status" value="1"/>
</dbReference>
<evidence type="ECO:0000256" key="2">
    <source>
        <dbReference type="ARBA" id="ARBA00011255"/>
    </source>
</evidence>
<proteinExistence type="inferred from homology"/>
<feature type="domain" description="Flagellar hook-associated protein 2 C-terminal" evidence="7">
    <location>
        <begin position="236"/>
        <end position="449"/>
    </location>
</feature>
<organism evidence="8 10">
    <name type="scientific">Tepidimonas ignava</name>
    <dbReference type="NCBI Taxonomy" id="114249"/>
    <lineage>
        <taxon>Bacteria</taxon>
        <taxon>Pseudomonadati</taxon>
        <taxon>Pseudomonadota</taxon>
        <taxon>Betaproteobacteria</taxon>
        <taxon>Burkholderiales</taxon>
        <taxon>Tepidimonas</taxon>
    </lineage>
</organism>